<dbReference type="EMBL" id="APAU02000004">
    <property type="protein sequence ID" value="EUB63938.1"/>
    <property type="molecule type" value="Genomic_DNA"/>
</dbReference>
<proteinExistence type="predicted"/>
<dbReference type="RefSeq" id="XP_024355134.1">
    <property type="nucleotide sequence ID" value="XM_024490315.1"/>
</dbReference>
<protein>
    <submittedName>
        <fullName evidence="1">Uncharacterized protein</fullName>
    </submittedName>
</protein>
<dbReference type="GeneID" id="36336781"/>
<comment type="caution">
    <text evidence="1">The sequence shown here is derived from an EMBL/GenBank/DDBJ whole genome shotgun (WGS) entry which is preliminary data.</text>
</comment>
<evidence type="ECO:0000313" key="2">
    <source>
        <dbReference type="Proteomes" id="UP000019149"/>
    </source>
</evidence>
<accession>W6URU9</accession>
<dbReference type="KEGG" id="egl:EGR_01066"/>
<name>W6URU9_ECHGR</name>
<dbReference type="AlphaFoldDB" id="W6URU9"/>
<gene>
    <name evidence="1" type="ORF">EGR_01066</name>
</gene>
<organism evidence="1 2">
    <name type="scientific">Echinococcus granulosus</name>
    <name type="common">Hydatid tapeworm</name>
    <dbReference type="NCBI Taxonomy" id="6210"/>
    <lineage>
        <taxon>Eukaryota</taxon>
        <taxon>Metazoa</taxon>
        <taxon>Spiralia</taxon>
        <taxon>Lophotrochozoa</taxon>
        <taxon>Platyhelminthes</taxon>
        <taxon>Cestoda</taxon>
        <taxon>Eucestoda</taxon>
        <taxon>Cyclophyllidea</taxon>
        <taxon>Taeniidae</taxon>
        <taxon>Echinococcus</taxon>
        <taxon>Echinococcus granulosus group</taxon>
    </lineage>
</organism>
<keyword evidence="2" id="KW-1185">Reference proteome</keyword>
<dbReference type="Proteomes" id="UP000019149">
    <property type="component" value="Unassembled WGS sequence"/>
</dbReference>
<sequence>MRKRRPSTASEVKFEFVYEGRTRYKRENKPENLVNTGNQFKTQNSDGKIQSIFTPSIILKQYDCLRSFLMHSDISICSTAFISEKYLDLIGYTFMMQLNSTSNAQCLYIALWRRKCSRWCQSAWDGNKQCLLSLRSEPTDFTEKTKALERNTISCEPDKHKTYVPCDAMHEMNEV</sequence>
<dbReference type="CTD" id="36336781"/>
<evidence type="ECO:0000313" key="1">
    <source>
        <dbReference type="EMBL" id="EUB63938.1"/>
    </source>
</evidence>
<reference evidence="1 2" key="1">
    <citation type="journal article" date="2013" name="Nat. Genet.">
        <title>The genome of the hydatid tapeworm Echinococcus granulosus.</title>
        <authorList>
            <person name="Zheng H."/>
            <person name="Zhang W."/>
            <person name="Zhang L."/>
            <person name="Zhang Z."/>
            <person name="Li J."/>
            <person name="Lu G."/>
            <person name="Zhu Y."/>
            <person name="Wang Y."/>
            <person name="Huang Y."/>
            <person name="Liu J."/>
            <person name="Kang H."/>
            <person name="Chen J."/>
            <person name="Wang L."/>
            <person name="Chen A."/>
            <person name="Yu S."/>
            <person name="Gao Z."/>
            <person name="Jin L."/>
            <person name="Gu W."/>
            <person name="Wang Z."/>
            <person name="Zhao L."/>
            <person name="Shi B."/>
            <person name="Wen H."/>
            <person name="Lin R."/>
            <person name="Jones M.K."/>
            <person name="Brejova B."/>
            <person name="Vinar T."/>
            <person name="Zhao G."/>
            <person name="McManus D.P."/>
            <person name="Chen Z."/>
            <person name="Zhou Y."/>
            <person name="Wang S."/>
        </authorList>
    </citation>
    <scope>NUCLEOTIDE SEQUENCE [LARGE SCALE GENOMIC DNA]</scope>
</reference>